<feature type="compositionally biased region" description="Basic and acidic residues" evidence="1">
    <location>
        <begin position="123"/>
        <end position="132"/>
    </location>
</feature>
<sequence length="208" mass="22803">MGAGQWAAVARTTVRDVRAWVPASGRRCRAHGCRPAGTVLAARCTHNRAQPVVNRARQLHTPCTKGARWRAWLRPIREEIGTSTSALEDVTNVSWMESPRREGRNKSDDDDRRRRATTQKGGGGREWERRGITDSACKNHSVMVSVQYGPFNTNIPIRSTTIGKSRVTRDPITMHTSRRSNSDIACVTRLTSSPDAGEAAQGQAGGAS</sequence>
<evidence type="ECO:0000256" key="1">
    <source>
        <dbReference type="SAM" id="MobiDB-lite"/>
    </source>
</evidence>
<dbReference type="Proteomes" id="UP000250235">
    <property type="component" value="Unassembled WGS sequence"/>
</dbReference>
<dbReference type="EMBL" id="KV017508">
    <property type="protein sequence ID" value="KZV18153.1"/>
    <property type="molecule type" value="Genomic_DNA"/>
</dbReference>
<organism evidence="2 3">
    <name type="scientific">Dorcoceras hygrometricum</name>
    <dbReference type="NCBI Taxonomy" id="472368"/>
    <lineage>
        <taxon>Eukaryota</taxon>
        <taxon>Viridiplantae</taxon>
        <taxon>Streptophyta</taxon>
        <taxon>Embryophyta</taxon>
        <taxon>Tracheophyta</taxon>
        <taxon>Spermatophyta</taxon>
        <taxon>Magnoliopsida</taxon>
        <taxon>eudicotyledons</taxon>
        <taxon>Gunneridae</taxon>
        <taxon>Pentapetalae</taxon>
        <taxon>asterids</taxon>
        <taxon>lamiids</taxon>
        <taxon>Lamiales</taxon>
        <taxon>Gesneriaceae</taxon>
        <taxon>Didymocarpoideae</taxon>
        <taxon>Trichosporeae</taxon>
        <taxon>Loxocarpinae</taxon>
        <taxon>Dorcoceras</taxon>
    </lineage>
</organism>
<dbReference type="AlphaFoldDB" id="A0A2Z7A927"/>
<keyword evidence="3" id="KW-1185">Reference proteome</keyword>
<proteinExistence type="predicted"/>
<feature type="region of interest" description="Disordered" evidence="1">
    <location>
        <begin position="90"/>
        <end position="132"/>
    </location>
</feature>
<accession>A0A2Z7A927</accession>
<evidence type="ECO:0000313" key="2">
    <source>
        <dbReference type="EMBL" id="KZV18153.1"/>
    </source>
</evidence>
<evidence type="ECO:0000313" key="3">
    <source>
        <dbReference type="Proteomes" id="UP000250235"/>
    </source>
</evidence>
<protein>
    <submittedName>
        <fullName evidence="2">Uncharacterized protein</fullName>
    </submittedName>
</protein>
<gene>
    <name evidence="2" type="ORF">F511_19104</name>
</gene>
<feature type="compositionally biased region" description="Basic and acidic residues" evidence="1">
    <location>
        <begin position="98"/>
        <end position="113"/>
    </location>
</feature>
<reference evidence="2 3" key="1">
    <citation type="journal article" date="2015" name="Proc. Natl. Acad. Sci. U.S.A.">
        <title>The resurrection genome of Boea hygrometrica: A blueprint for survival of dehydration.</title>
        <authorList>
            <person name="Xiao L."/>
            <person name="Yang G."/>
            <person name="Zhang L."/>
            <person name="Yang X."/>
            <person name="Zhao S."/>
            <person name="Ji Z."/>
            <person name="Zhou Q."/>
            <person name="Hu M."/>
            <person name="Wang Y."/>
            <person name="Chen M."/>
            <person name="Xu Y."/>
            <person name="Jin H."/>
            <person name="Xiao X."/>
            <person name="Hu G."/>
            <person name="Bao F."/>
            <person name="Hu Y."/>
            <person name="Wan P."/>
            <person name="Li L."/>
            <person name="Deng X."/>
            <person name="Kuang T."/>
            <person name="Xiang C."/>
            <person name="Zhu J.K."/>
            <person name="Oliver M.J."/>
            <person name="He Y."/>
        </authorList>
    </citation>
    <scope>NUCLEOTIDE SEQUENCE [LARGE SCALE GENOMIC DNA]</scope>
    <source>
        <strain evidence="3">cv. XS01</strain>
    </source>
</reference>
<name>A0A2Z7A927_9LAMI</name>